<dbReference type="OrthoDB" id="3970464at2759"/>
<evidence type="ECO:0000256" key="9">
    <source>
        <dbReference type="ARBA" id="ARBA00023052"/>
    </source>
</evidence>
<reference evidence="16 17" key="1">
    <citation type="journal article" date="2018" name="Nat. Ecol. Evol.">
        <title>Pezizomycetes genomes reveal the molecular basis of ectomycorrhizal truffle lifestyle.</title>
        <authorList>
            <person name="Murat C."/>
            <person name="Payen T."/>
            <person name="Noel B."/>
            <person name="Kuo A."/>
            <person name="Morin E."/>
            <person name="Chen J."/>
            <person name="Kohler A."/>
            <person name="Krizsan K."/>
            <person name="Balestrini R."/>
            <person name="Da Silva C."/>
            <person name="Montanini B."/>
            <person name="Hainaut M."/>
            <person name="Levati E."/>
            <person name="Barry K.W."/>
            <person name="Belfiori B."/>
            <person name="Cichocki N."/>
            <person name="Clum A."/>
            <person name="Dockter R.B."/>
            <person name="Fauchery L."/>
            <person name="Guy J."/>
            <person name="Iotti M."/>
            <person name="Le Tacon F."/>
            <person name="Lindquist E.A."/>
            <person name="Lipzen A."/>
            <person name="Malagnac F."/>
            <person name="Mello A."/>
            <person name="Molinier V."/>
            <person name="Miyauchi S."/>
            <person name="Poulain J."/>
            <person name="Riccioni C."/>
            <person name="Rubini A."/>
            <person name="Sitrit Y."/>
            <person name="Splivallo R."/>
            <person name="Traeger S."/>
            <person name="Wang M."/>
            <person name="Zifcakova L."/>
            <person name="Wipf D."/>
            <person name="Zambonelli A."/>
            <person name="Paolocci F."/>
            <person name="Nowrousian M."/>
            <person name="Ottonello S."/>
            <person name="Baldrian P."/>
            <person name="Spatafora J.W."/>
            <person name="Henrissat B."/>
            <person name="Nagy L.G."/>
            <person name="Aury J.M."/>
            <person name="Wincker P."/>
            <person name="Grigoriev I.V."/>
            <person name="Bonfante P."/>
            <person name="Martin F.M."/>
        </authorList>
    </citation>
    <scope>NUCLEOTIDE SEQUENCE [LARGE SCALE GENOMIC DNA]</scope>
    <source>
        <strain evidence="16 17">ATCC MYA-4762</strain>
    </source>
</reference>
<dbReference type="FunFam" id="3.40.50.970:FF:000024">
    <property type="entry name" value="Pyruvate decarboxylase isozyme"/>
    <property type="match status" value="1"/>
</dbReference>
<evidence type="ECO:0000256" key="8">
    <source>
        <dbReference type="ARBA" id="ARBA00022842"/>
    </source>
</evidence>
<dbReference type="SUPFAM" id="SSF52467">
    <property type="entry name" value="DHS-like NAD/FAD-binding domain"/>
    <property type="match status" value="1"/>
</dbReference>
<keyword evidence="16" id="KW-0670">Pyruvate</keyword>
<keyword evidence="8 11" id="KW-0460">Magnesium</keyword>
<evidence type="ECO:0000256" key="4">
    <source>
        <dbReference type="ARBA" id="ARBA00013202"/>
    </source>
</evidence>
<dbReference type="FunFam" id="3.40.50.970:FF:000019">
    <property type="entry name" value="Pyruvate decarboxylase isozyme"/>
    <property type="match status" value="1"/>
</dbReference>
<dbReference type="InterPro" id="IPR047214">
    <property type="entry name" value="TPP_PDC_IPDC"/>
</dbReference>
<comment type="similarity">
    <text evidence="3 12">Belongs to the TPP enzyme family.</text>
</comment>
<dbReference type="InterPro" id="IPR029061">
    <property type="entry name" value="THDP-binding"/>
</dbReference>
<dbReference type="CDD" id="cd02005">
    <property type="entry name" value="TPP_PDC_IPDC"/>
    <property type="match status" value="1"/>
</dbReference>
<feature type="binding site" evidence="11">
    <location>
        <position position="462"/>
    </location>
    <ligand>
        <name>Mg(2+)</name>
        <dbReference type="ChEBI" id="CHEBI:18420"/>
    </ligand>
</feature>
<proteinExistence type="inferred from homology"/>
<dbReference type="GO" id="GO:0000287">
    <property type="term" value="F:magnesium ion binding"/>
    <property type="evidence" value="ECO:0007669"/>
    <property type="project" value="InterPro"/>
</dbReference>
<feature type="binding site" evidence="11">
    <location>
        <position position="435"/>
    </location>
    <ligand>
        <name>Mg(2+)</name>
        <dbReference type="ChEBI" id="CHEBI:18420"/>
    </ligand>
</feature>
<evidence type="ECO:0000259" key="14">
    <source>
        <dbReference type="Pfam" id="PF02775"/>
    </source>
</evidence>
<feature type="binding site" evidence="11">
    <location>
        <position position="464"/>
    </location>
    <ligand>
        <name>Mg(2+)</name>
        <dbReference type="ChEBI" id="CHEBI:18420"/>
    </ligand>
</feature>
<evidence type="ECO:0000256" key="12">
    <source>
        <dbReference type="RuleBase" id="RU362132"/>
    </source>
</evidence>
<dbReference type="InParanoid" id="A0A3N4LBM6"/>
<accession>A0A3N4LBM6</accession>
<dbReference type="InterPro" id="IPR012110">
    <property type="entry name" value="PDC/IPDC-like"/>
</dbReference>
<evidence type="ECO:0000256" key="2">
    <source>
        <dbReference type="ARBA" id="ARBA00001964"/>
    </source>
</evidence>
<dbReference type="PANTHER" id="PTHR43452:SF30">
    <property type="entry name" value="PYRUVATE DECARBOXYLASE ISOZYME 1-RELATED"/>
    <property type="match status" value="1"/>
</dbReference>
<dbReference type="PANTHER" id="PTHR43452">
    <property type="entry name" value="PYRUVATE DECARBOXYLASE"/>
    <property type="match status" value="1"/>
</dbReference>
<feature type="domain" description="Thiamine pyrophosphate enzyme central" evidence="13">
    <location>
        <begin position="191"/>
        <end position="311"/>
    </location>
</feature>
<dbReference type="STRING" id="1051890.A0A3N4LBM6"/>
<comment type="catalytic activity">
    <reaction evidence="1">
        <text>a 2-oxocarboxylate + H(+) = an aldehyde + CO2</text>
        <dbReference type="Rhea" id="RHEA:11628"/>
        <dbReference type="ChEBI" id="CHEBI:15378"/>
        <dbReference type="ChEBI" id="CHEBI:16526"/>
        <dbReference type="ChEBI" id="CHEBI:17478"/>
        <dbReference type="ChEBI" id="CHEBI:35179"/>
        <dbReference type="EC" id="4.1.1.1"/>
    </reaction>
</comment>
<evidence type="ECO:0000256" key="7">
    <source>
        <dbReference type="ARBA" id="ARBA00022793"/>
    </source>
</evidence>
<feature type="domain" description="Thiamine pyrophosphate enzyme N-terminal TPP-binding" evidence="15">
    <location>
        <begin position="9"/>
        <end position="100"/>
    </location>
</feature>
<comment type="cofactor">
    <cofactor evidence="11">
        <name>Mg(2+)</name>
        <dbReference type="ChEBI" id="CHEBI:18420"/>
    </cofactor>
    <text evidence="11">Binds 1 Mg(2+) per subunit.</text>
</comment>
<dbReference type="GO" id="GO:0005634">
    <property type="term" value="C:nucleus"/>
    <property type="evidence" value="ECO:0007669"/>
    <property type="project" value="TreeGrafter"/>
</dbReference>
<dbReference type="EC" id="4.1.1.1" evidence="4"/>
<gene>
    <name evidence="16" type="ORF">L211DRAFT_858853</name>
</gene>
<dbReference type="CDD" id="cd07038">
    <property type="entry name" value="TPP_PYR_PDC_IPDC_like"/>
    <property type="match status" value="1"/>
</dbReference>
<dbReference type="FunCoup" id="A0A3N4LBM6">
    <property type="interactions" value="918"/>
</dbReference>
<dbReference type="Proteomes" id="UP000267821">
    <property type="component" value="Unassembled WGS sequence"/>
</dbReference>
<dbReference type="InterPro" id="IPR029035">
    <property type="entry name" value="DHS-like_NAD/FAD-binding_dom"/>
</dbReference>
<dbReference type="GO" id="GO:0005829">
    <property type="term" value="C:cytosol"/>
    <property type="evidence" value="ECO:0007669"/>
    <property type="project" value="TreeGrafter"/>
</dbReference>
<dbReference type="InterPro" id="IPR012000">
    <property type="entry name" value="Thiamin_PyroP_enz_cen_dom"/>
</dbReference>
<dbReference type="GO" id="GO:0030976">
    <property type="term" value="F:thiamine pyrophosphate binding"/>
    <property type="evidence" value="ECO:0007669"/>
    <property type="project" value="InterPro"/>
</dbReference>
<evidence type="ECO:0000256" key="10">
    <source>
        <dbReference type="ARBA" id="ARBA00023239"/>
    </source>
</evidence>
<dbReference type="GO" id="GO:0000949">
    <property type="term" value="P:aromatic amino acid family catabolic process to alcohol via Ehrlich pathway"/>
    <property type="evidence" value="ECO:0007669"/>
    <property type="project" value="TreeGrafter"/>
</dbReference>
<dbReference type="Gene3D" id="3.40.50.1220">
    <property type="entry name" value="TPP-binding domain"/>
    <property type="match status" value="1"/>
</dbReference>
<evidence type="ECO:0000256" key="6">
    <source>
        <dbReference type="ARBA" id="ARBA00022723"/>
    </source>
</evidence>
<dbReference type="InterPro" id="IPR011766">
    <property type="entry name" value="TPP_enzyme_TPP-bd"/>
</dbReference>
<protein>
    <recommendedName>
        <fullName evidence="5">Pyruvate decarboxylase</fullName>
        <ecNumber evidence="4">4.1.1.1</ecNumber>
    </recommendedName>
</protein>
<organism evidence="16 17">
    <name type="scientific">Terfezia boudieri ATCC MYA-4762</name>
    <dbReference type="NCBI Taxonomy" id="1051890"/>
    <lineage>
        <taxon>Eukaryota</taxon>
        <taxon>Fungi</taxon>
        <taxon>Dikarya</taxon>
        <taxon>Ascomycota</taxon>
        <taxon>Pezizomycotina</taxon>
        <taxon>Pezizomycetes</taxon>
        <taxon>Pezizales</taxon>
        <taxon>Pezizaceae</taxon>
        <taxon>Terfezia</taxon>
    </lineage>
</organism>
<dbReference type="AlphaFoldDB" id="A0A3N4LBM6"/>
<name>A0A3N4LBM6_9PEZI</name>
<keyword evidence="9 12" id="KW-0786">Thiamine pyrophosphate</keyword>
<sequence>MSDKATEITVGAYLFKRLHEFGVRGVHGVPGDFNLALLDLLEENGYAADGYARIKGMSALITTFGVGELSALAAVAGSYSEHVPVVHIVGVPNTASQKQQLLLHHTLGNGDFRVFSDMSKNISETFCTLNEAADYVEEIDRVLRACWVRARPVYIALPTNTVFQKVDGSRLKKPIPLELDLNPEDVEQEVVDQILDLMYKSQNTVILADACSIRHRVLDELHQLVMKTNLPTFVTPMGKGAVNETLGSFGGVYVGDVSRKDVKETVEGADLVLFVGGLISDFNSGGFTFHISRNKSVEFHSDHMKVRYSEFPGITMKYVMQRLLNQIDMSKIRVTPTTIIDNILPTRESQSMTPDITHAWMWPRLGQWLREKDVVITETGTAIFGLLETRFPADVTAISQVLWGSIGYSVGALQGAALAVHEQKAERRVILFVGDGSLQLSAQEISTIIRHGLTPIIFVINNDGYTIERKIHGAEAKYNDIHQWKYTKLLDVFNANPEKSKTYQVRTKTEMDKLLNNRLFATGKYIELVEVFMPKQDAPRALEVTAQKTARLNKVLNV</sequence>
<keyword evidence="7" id="KW-0210">Decarboxylase</keyword>
<evidence type="ECO:0000259" key="15">
    <source>
        <dbReference type="Pfam" id="PF02776"/>
    </source>
</evidence>
<dbReference type="Pfam" id="PF02776">
    <property type="entry name" value="TPP_enzyme_N"/>
    <property type="match status" value="1"/>
</dbReference>
<dbReference type="SUPFAM" id="SSF52518">
    <property type="entry name" value="Thiamin diphosphate-binding fold (THDP-binding)"/>
    <property type="match status" value="2"/>
</dbReference>
<evidence type="ECO:0000256" key="5">
    <source>
        <dbReference type="ARBA" id="ARBA00014422"/>
    </source>
</evidence>
<keyword evidence="10" id="KW-0456">Lyase</keyword>
<feature type="domain" description="Thiamine pyrophosphate enzyme TPP-binding" evidence="14">
    <location>
        <begin position="396"/>
        <end position="494"/>
    </location>
</feature>
<dbReference type="Pfam" id="PF00205">
    <property type="entry name" value="TPP_enzyme_M"/>
    <property type="match status" value="1"/>
</dbReference>
<keyword evidence="17" id="KW-1185">Reference proteome</keyword>
<dbReference type="Pfam" id="PF02775">
    <property type="entry name" value="TPP_enzyme_C"/>
    <property type="match status" value="1"/>
</dbReference>
<dbReference type="InterPro" id="IPR012001">
    <property type="entry name" value="Thiamin_PyroP_enz_TPP-bd_dom"/>
</dbReference>
<evidence type="ECO:0000259" key="13">
    <source>
        <dbReference type="Pfam" id="PF00205"/>
    </source>
</evidence>
<evidence type="ECO:0000256" key="1">
    <source>
        <dbReference type="ARBA" id="ARBA00001041"/>
    </source>
</evidence>
<dbReference type="PIRSF" id="PIRSF036565">
    <property type="entry name" value="Pyruvt_ip_decrb"/>
    <property type="match status" value="1"/>
</dbReference>
<dbReference type="GO" id="GO:0004737">
    <property type="term" value="F:pyruvate decarboxylase activity"/>
    <property type="evidence" value="ECO:0007669"/>
    <property type="project" value="UniProtKB-EC"/>
</dbReference>
<dbReference type="Gene3D" id="3.40.50.970">
    <property type="match status" value="2"/>
</dbReference>
<evidence type="ECO:0000313" key="17">
    <source>
        <dbReference type="Proteomes" id="UP000267821"/>
    </source>
</evidence>
<evidence type="ECO:0000256" key="11">
    <source>
        <dbReference type="PIRSR" id="PIRSR036565-2"/>
    </source>
</evidence>
<dbReference type="EMBL" id="ML121575">
    <property type="protein sequence ID" value="RPB20287.1"/>
    <property type="molecule type" value="Genomic_DNA"/>
</dbReference>
<dbReference type="InterPro" id="IPR047213">
    <property type="entry name" value="TPP_PYR_PDC_IPDC-like"/>
</dbReference>
<evidence type="ECO:0000256" key="3">
    <source>
        <dbReference type="ARBA" id="ARBA00007812"/>
    </source>
</evidence>
<comment type="cofactor">
    <cofactor evidence="2">
        <name>thiamine diphosphate</name>
        <dbReference type="ChEBI" id="CHEBI:58937"/>
    </cofactor>
</comment>
<keyword evidence="6 11" id="KW-0479">Metal-binding</keyword>
<evidence type="ECO:0000313" key="16">
    <source>
        <dbReference type="EMBL" id="RPB20287.1"/>
    </source>
</evidence>